<keyword evidence="3" id="KW-0808">Transferase</keyword>
<protein>
    <submittedName>
        <fullName evidence="3">Methyltransferase domain-containing protein</fullName>
    </submittedName>
</protein>
<dbReference type="Gene3D" id="3.40.50.150">
    <property type="entry name" value="Vaccinia Virus protein VP39"/>
    <property type="match status" value="1"/>
</dbReference>
<keyword evidence="4" id="KW-1185">Reference proteome</keyword>
<evidence type="ECO:0000313" key="3">
    <source>
        <dbReference type="EMBL" id="MBN8430629.1"/>
    </source>
</evidence>
<dbReference type="CDD" id="cd02440">
    <property type="entry name" value="AdoMet_MTases"/>
    <property type="match status" value="1"/>
</dbReference>
<name>A0ABS3E5R0_9GAMM</name>
<feature type="region of interest" description="Disordered" evidence="1">
    <location>
        <begin position="1"/>
        <end position="21"/>
    </location>
</feature>
<evidence type="ECO:0000256" key="1">
    <source>
        <dbReference type="SAM" id="MobiDB-lite"/>
    </source>
</evidence>
<dbReference type="EMBL" id="JAEKJR010000002">
    <property type="protein sequence ID" value="MBN8430629.1"/>
    <property type="molecule type" value="Genomic_DNA"/>
</dbReference>
<dbReference type="InterPro" id="IPR029063">
    <property type="entry name" value="SAM-dependent_MTases_sf"/>
</dbReference>
<proteinExistence type="predicted"/>
<comment type="caution">
    <text evidence="3">The sequence shown here is derived from an EMBL/GenBank/DDBJ whole genome shotgun (WGS) entry which is preliminary data.</text>
</comment>
<feature type="compositionally biased region" description="Low complexity" evidence="1">
    <location>
        <begin position="7"/>
        <end position="18"/>
    </location>
</feature>
<dbReference type="Proteomes" id="UP000664293">
    <property type="component" value="Unassembled WGS sequence"/>
</dbReference>
<feature type="domain" description="Methyltransferase type 11" evidence="2">
    <location>
        <begin position="64"/>
        <end position="156"/>
    </location>
</feature>
<dbReference type="GO" id="GO:0008168">
    <property type="term" value="F:methyltransferase activity"/>
    <property type="evidence" value="ECO:0007669"/>
    <property type="project" value="UniProtKB-KW"/>
</dbReference>
<dbReference type="InterPro" id="IPR013216">
    <property type="entry name" value="Methyltransf_11"/>
</dbReference>
<reference evidence="3 4" key="1">
    <citation type="submission" date="2020-12" db="EMBL/GenBank/DDBJ databases">
        <title>Oil enriched cultivation method for isolating marine PHA-producing bacteria.</title>
        <authorList>
            <person name="Zheng W."/>
            <person name="Yu S."/>
            <person name="Huang Y."/>
        </authorList>
    </citation>
    <scope>NUCLEOTIDE SEQUENCE [LARGE SCALE GENOMIC DNA]</scope>
    <source>
        <strain evidence="3 4">SN0-2</strain>
    </source>
</reference>
<dbReference type="SUPFAM" id="SSF53335">
    <property type="entry name" value="S-adenosyl-L-methionine-dependent methyltransferases"/>
    <property type="match status" value="1"/>
</dbReference>
<gene>
    <name evidence="3" type="ORF">JF535_07175</name>
</gene>
<keyword evidence="3" id="KW-0489">Methyltransferase</keyword>
<dbReference type="PANTHER" id="PTHR42912:SF80">
    <property type="entry name" value="METHYLTRANSFERASE DOMAIN-CONTAINING PROTEIN"/>
    <property type="match status" value="1"/>
</dbReference>
<dbReference type="InterPro" id="IPR050508">
    <property type="entry name" value="Methyltransf_Superfamily"/>
</dbReference>
<accession>A0ABS3E5R0</accession>
<sequence length="333" mass="37320">MKKPIQTDSSVSPDTTPSANPWETYWKGTRQCSTYKEGETDSHILTREWKQCFNELAYPTVRMLDIASGYGIVARMATTAFFSRPHEITCVDISESALRAIADKLPSVTTRVCDASRLPFEDCSFNLITSQFGIEYAGEEAFSEAYRVLEPNGTFMVIAHLDGGGIHKECEANYAALEQFRETLFISRSIHLLETKMKRESTQAEIDVALEKAKPAIKATAELIKKYGRNVAGGTLDKIFNDVARISRNAQNFAPEEVFKWLKLMEVEMQAYSQRMKSMCTAAIDDHVADKIKSTAKSKGIIVNKFEKLPFSKGGKNCAWLIHGTKVVRNESI</sequence>
<dbReference type="Pfam" id="PF08241">
    <property type="entry name" value="Methyltransf_11"/>
    <property type="match status" value="1"/>
</dbReference>
<dbReference type="PANTHER" id="PTHR42912">
    <property type="entry name" value="METHYLTRANSFERASE"/>
    <property type="match status" value="1"/>
</dbReference>
<evidence type="ECO:0000259" key="2">
    <source>
        <dbReference type="Pfam" id="PF08241"/>
    </source>
</evidence>
<evidence type="ECO:0000313" key="4">
    <source>
        <dbReference type="Proteomes" id="UP000664293"/>
    </source>
</evidence>
<organism evidence="3 4">
    <name type="scientific">Microbulbifer salipaludis</name>
    <dbReference type="NCBI Taxonomy" id="187980"/>
    <lineage>
        <taxon>Bacteria</taxon>
        <taxon>Pseudomonadati</taxon>
        <taxon>Pseudomonadota</taxon>
        <taxon>Gammaproteobacteria</taxon>
        <taxon>Cellvibrionales</taxon>
        <taxon>Microbulbiferaceae</taxon>
        <taxon>Microbulbifer</taxon>
    </lineage>
</organism>
<dbReference type="GO" id="GO:0032259">
    <property type="term" value="P:methylation"/>
    <property type="evidence" value="ECO:0007669"/>
    <property type="project" value="UniProtKB-KW"/>
</dbReference>